<name>A0A418XRS0_9BURK</name>
<feature type="signal peptide" evidence="2">
    <location>
        <begin position="1"/>
        <end position="19"/>
    </location>
</feature>
<dbReference type="GO" id="GO:0071281">
    <property type="term" value="P:cellular response to iron ion"/>
    <property type="evidence" value="ECO:0007669"/>
    <property type="project" value="TreeGrafter"/>
</dbReference>
<dbReference type="PANTHER" id="PTHR30535">
    <property type="entry name" value="VITAMIN B12-BINDING PROTEIN"/>
    <property type="match status" value="1"/>
</dbReference>
<evidence type="ECO:0000256" key="2">
    <source>
        <dbReference type="SAM" id="SignalP"/>
    </source>
</evidence>
<reference evidence="4 5" key="1">
    <citation type="submission" date="2018-09" db="EMBL/GenBank/DDBJ databases">
        <authorList>
            <person name="Zhu H."/>
        </authorList>
    </citation>
    <scope>NUCLEOTIDE SEQUENCE [LARGE SCALE GENOMIC DNA]</scope>
    <source>
        <strain evidence="4 5">K1S02-61</strain>
    </source>
</reference>
<evidence type="ECO:0000256" key="1">
    <source>
        <dbReference type="ARBA" id="ARBA00022729"/>
    </source>
</evidence>
<dbReference type="Pfam" id="PF01497">
    <property type="entry name" value="Peripla_BP_2"/>
    <property type="match status" value="1"/>
</dbReference>
<dbReference type="CDD" id="cd01144">
    <property type="entry name" value="BtuF"/>
    <property type="match status" value="1"/>
</dbReference>
<dbReference type="InterPro" id="IPR054828">
    <property type="entry name" value="Vit_B12_bind_prot"/>
</dbReference>
<feature type="domain" description="Fe/B12 periplasmic-binding" evidence="3">
    <location>
        <begin position="40"/>
        <end position="289"/>
    </location>
</feature>
<dbReference type="PANTHER" id="PTHR30535:SF34">
    <property type="entry name" value="MOLYBDATE-BINDING PROTEIN MOLA"/>
    <property type="match status" value="1"/>
</dbReference>
<dbReference type="Gene3D" id="3.40.50.1980">
    <property type="entry name" value="Nitrogenase molybdenum iron protein domain"/>
    <property type="match status" value="2"/>
</dbReference>
<evidence type="ECO:0000313" key="4">
    <source>
        <dbReference type="EMBL" id="RJG15166.1"/>
    </source>
</evidence>
<dbReference type="AlphaFoldDB" id="A0A418XRS0"/>
<dbReference type="Proteomes" id="UP000284006">
    <property type="component" value="Unassembled WGS sequence"/>
</dbReference>
<dbReference type="PROSITE" id="PS50983">
    <property type="entry name" value="FE_B12_PBP"/>
    <property type="match status" value="1"/>
</dbReference>
<organism evidence="4 5">
    <name type="scientific">Massilia cavernae</name>
    <dbReference type="NCBI Taxonomy" id="2320864"/>
    <lineage>
        <taxon>Bacteria</taxon>
        <taxon>Pseudomonadati</taxon>
        <taxon>Pseudomonadota</taxon>
        <taxon>Betaproteobacteria</taxon>
        <taxon>Burkholderiales</taxon>
        <taxon>Oxalobacteraceae</taxon>
        <taxon>Telluria group</taxon>
        <taxon>Massilia</taxon>
    </lineage>
</organism>
<gene>
    <name evidence="4" type="ORF">D3872_14600</name>
</gene>
<dbReference type="InterPro" id="IPR002491">
    <property type="entry name" value="ABC_transptr_periplasmic_BD"/>
</dbReference>
<proteinExistence type="predicted"/>
<dbReference type="NCBIfam" id="NF038402">
    <property type="entry name" value="TroA_like"/>
    <property type="match status" value="1"/>
</dbReference>
<feature type="chain" id="PRO_5019527946" evidence="2">
    <location>
        <begin position="20"/>
        <end position="294"/>
    </location>
</feature>
<dbReference type="SUPFAM" id="SSF53807">
    <property type="entry name" value="Helical backbone' metal receptor"/>
    <property type="match status" value="1"/>
</dbReference>
<evidence type="ECO:0000313" key="5">
    <source>
        <dbReference type="Proteomes" id="UP000284006"/>
    </source>
</evidence>
<dbReference type="RefSeq" id="WP_119811549.1">
    <property type="nucleotide sequence ID" value="NZ_QYUP01000120.1"/>
</dbReference>
<keyword evidence="1 2" id="KW-0732">Signal</keyword>
<keyword evidence="5" id="KW-1185">Reference proteome</keyword>
<dbReference type="EMBL" id="QYUP01000120">
    <property type="protein sequence ID" value="RJG15166.1"/>
    <property type="molecule type" value="Genomic_DNA"/>
</dbReference>
<dbReference type="OrthoDB" id="6495095at2"/>
<protein>
    <submittedName>
        <fullName evidence="4">Cobalamin-binding protein</fullName>
    </submittedName>
</protein>
<accession>A0A418XRS0</accession>
<sequence>MTKLLLAAALMLSSQAVLARTPTVIDDAGNRITLDKPAQRIISMSPHVTELLFAAGGGKRIVGAMNFSDYPEEAKRIPLVGNDSQIDMERVVALKPDLLIVWQSGNTARQLEQLRSLGIPVFYSEPRTLDGVATSLTRFGDLLGTAPEAARAAAAFRDRVKLLAVRYANRPMVRVFYQVWDRPLYTLNGSHIVSDAIRLCGGENIFASQAVKAPAVSIEAVLQLNPEAVIGDAQQGPDDAGITIWKPYRNMTAVARGNLFTLRGELLTRAGPRITDGVAQLCERLETARKRRPG</sequence>
<dbReference type="InterPro" id="IPR050902">
    <property type="entry name" value="ABC_Transporter_SBP"/>
</dbReference>
<evidence type="ECO:0000259" key="3">
    <source>
        <dbReference type="PROSITE" id="PS50983"/>
    </source>
</evidence>
<comment type="caution">
    <text evidence="4">The sequence shown here is derived from an EMBL/GenBank/DDBJ whole genome shotgun (WGS) entry which is preliminary data.</text>
</comment>